<dbReference type="InterPro" id="IPR051450">
    <property type="entry name" value="Gfo/Idh/MocA_Oxidoreductases"/>
</dbReference>
<sequence>MTHERIEKNGSIANTLRASKNPPLPPLPGKPFTISIVGAGQRGAGYAFYAVSEPRLAKVVAVAEPVEIRRKNMQKTYNIPDENSFSDWRELAKRPKLSDAVVIATLDHSHTEPAVVFTDLKYHILLEKPMAGNLVDCKKIFDAAIRNQVVFAIGHVLRYTPHNLLIKKIIDSGLLGNVINIQHIEPVGNWHFAHSYVRGNWRKEQDSCFSLMTKCCHDIDLMAHWNDSPCVKISSFGNLSHFTSKNKPTEAGEAKRCLECAYEPSCAYSAKKIYIKSLKNGNRDWPVNVVTDVVDIEHLVEALKTGPYGRCVYECDNDVADHQVVNMEFASGATASVTMVAFTESICTRKLECDGLNNISYYSFQTKKKELLQATDIIGGSISGGHGGGDFGLMRSFLYEIASKDQSIKYLSGAEESLDSHIYVFAAEHSKRSGNVVNIEQFKHENGIEIVNN</sequence>
<evidence type="ECO:0000256" key="1">
    <source>
        <dbReference type="SAM" id="MobiDB-lite"/>
    </source>
</evidence>
<dbReference type="SUPFAM" id="SSF51735">
    <property type="entry name" value="NAD(P)-binding Rossmann-fold domains"/>
    <property type="match status" value="1"/>
</dbReference>
<dbReference type="Gene3D" id="3.30.360.10">
    <property type="entry name" value="Dihydrodipicolinate Reductase, domain 2"/>
    <property type="match status" value="1"/>
</dbReference>
<dbReference type="PANTHER" id="PTHR43377:SF2">
    <property type="entry name" value="BINDING ROSSMANN FOLD OXIDOREDUCTASE, PUTATIVE (AFU_ORTHOLOGUE AFUA_4G00560)-RELATED"/>
    <property type="match status" value="1"/>
</dbReference>
<evidence type="ECO:0000313" key="4">
    <source>
        <dbReference type="Proteomes" id="UP000789375"/>
    </source>
</evidence>
<dbReference type="PANTHER" id="PTHR43377">
    <property type="entry name" value="BILIVERDIN REDUCTASE A"/>
    <property type="match status" value="1"/>
</dbReference>
<dbReference type="AlphaFoldDB" id="A0A9N8YP46"/>
<dbReference type="Pfam" id="PF01408">
    <property type="entry name" value="GFO_IDH_MocA"/>
    <property type="match status" value="1"/>
</dbReference>
<dbReference type="EMBL" id="CAJVPP010000046">
    <property type="protein sequence ID" value="CAG8437250.1"/>
    <property type="molecule type" value="Genomic_DNA"/>
</dbReference>
<keyword evidence="4" id="KW-1185">Reference proteome</keyword>
<protein>
    <submittedName>
        <fullName evidence="3">9267_t:CDS:1</fullName>
    </submittedName>
</protein>
<dbReference type="InterPro" id="IPR000683">
    <property type="entry name" value="Gfo/Idh/MocA-like_OxRdtase_N"/>
</dbReference>
<dbReference type="GO" id="GO:0000166">
    <property type="term" value="F:nucleotide binding"/>
    <property type="evidence" value="ECO:0007669"/>
    <property type="project" value="InterPro"/>
</dbReference>
<dbReference type="SUPFAM" id="SSF55347">
    <property type="entry name" value="Glyceraldehyde-3-phosphate dehydrogenase-like, C-terminal domain"/>
    <property type="match status" value="1"/>
</dbReference>
<organism evidence="3 4">
    <name type="scientific">Funneliformis mosseae</name>
    <name type="common">Endomycorrhizal fungus</name>
    <name type="synonym">Glomus mosseae</name>
    <dbReference type="NCBI Taxonomy" id="27381"/>
    <lineage>
        <taxon>Eukaryota</taxon>
        <taxon>Fungi</taxon>
        <taxon>Fungi incertae sedis</taxon>
        <taxon>Mucoromycota</taxon>
        <taxon>Glomeromycotina</taxon>
        <taxon>Glomeromycetes</taxon>
        <taxon>Glomerales</taxon>
        <taxon>Glomeraceae</taxon>
        <taxon>Funneliformis</taxon>
    </lineage>
</organism>
<feature type="domain" description="Gfo/Idh/MocA-like oxidoreductase N-terminal" evidence="2">
    <location>
        <begin position="33"/>
        <end position="155"/>
    </location>
</feature>
<comment type="caution">
    <text evidence="3">The sequence shown here is derived from an EMBL/GenBank/DDBJ whole genome shotgun (WGS) entry which is preliminary data.</text>
</comment>
<evidence type="ECO:0000259" key="2">
    <source>
        <dbReference type="Pfam" id="PF01408"/>
    </source>
</evidence>
<dbReference type="Gene3D" id="3.40.50.720">
    <property type="entry name" value="NAD(P)-binding Rossmann-like Domain"/>
    <property type="match status" value="1"/>
</dbReference>
<gene>
    <name evidence="3" type="ORF">FMOSSE_LOCUS498</name>
</gene>
<dbReference type="Proteomes" id="UP000789375">
    <property type="component" value="Unassembled WGS sequence"/>
</dbReference>
<reference evidence="3" key="1">
    <citation type="submission" date="2021-06" db="EMBL/GenBank/DDBJ databases">
        <authorList>
            <person name="Kallberg Y."/>
            <person name="Tangrot J."/>
            <person name="Rosling A."/>
        </authorList>
    </citation>
    <scope>NUCLEOTIDE SEQUENCE</scope>
    <source>
        <strain evidence="3">87-6 pot B 2015</strain>
    </source>
</reference>
<proteinExistence type="predicted"/>
<evidence type="ECO:0000313" key="3">
    <source>
        <dbReference type="EMBL" id="CAG8437250.1"/>
    </source>
</evidence>
<feature type="region of interest" description="Disordered" evidence="1">
    <location>
        <begin position="1"/>
        <end position="26"/>
    </location>
</feature>
<dbReference type="InterPro" id="IPR036291">
    <property type="entry name" value="NAD(P)-bd_dom_sf"/>
</dbReference>
<name>A0A9N8YP46_FUNMO</name>
<accession>A0A9N8YP46</accession>